<protein>
    <submittedName>
        <fullName evidence="2">Uncharacterized protein</fullName>
    </submittedName>
</protein>
<organism evidence="2 3">
    <name type="scientific">Sphingobium indicum (strain DSM 16413 / CCM 7287 / MTCC 6362 / UT26 / NBRC 101211 / UT26S)</name>
    <name type="common">Sphingobium japonicum</name>
    <dbReference type="NCBI Taxonomy" id="452662"/>
    <lineage>
        <taxon>Bacteria</taxon>
        <taxon>Pseudomonadati</taxon>
        <taxon>Pseudomonadota</taxon>
        <taxon>Alphaproteobacteria</taxon>
        <taxon>Sphingomonadales</taxon>
        <taxon>Sphingomonadaceae</taxon>
        <taxon>Sphingobium</taxon>
    </lineage>
</organism>
<dbReference type="HOGENOM" id="CLU_1488149_0_0_5"/>
<proteinExistence type="predicted"/>
<keyword evidence="3" id="KW-1185">Reference proteome</keyword>
<gene>
    <name evidence="2" type="ordered locus">SJA_C2-01320</name>
</gene>
<dbReference type="Proteomes" id="UP000007753">
    <property type="component" value="Chromosome 2"/>
</dbReference>
<feature type="compositionally biased region" description="Low complexity" evidence="1">
    <location>
        <begin position="1"/>
        <end position="13"/>
    </location>
</feature>
<dbReference type="AlphaFoldDB" id="D4Z7M6"/>
<dbReference type="EMBL" id="AP010804">
    <property type="protein sequence ID" value="BAI98495.1"/>
    <property type="molecule type" value="Genomic_DNA"/>
</dbReference>
<feature type="region of interest" description="Disordered" evidence="1">
    <location>
        <begin position="1"/>
        <end position="22"/>
    </location>
</feature>
<sequence>MSNNEGLRGAAAEAGRKSTAPKRRAETCPWASCCIWRVSGRALPRRGHAVVMPARFANRSLAKARAIAPLRHAAGRRRHGAQRSIDRNQPLNAMQHASPFILSRCGIITLDALGNIHTVSYVVRPNDGTKGSNCRHAPVQSEGAWIERGSAMGQFRAMCSPYPPRRSHFRYSAPPAKCSGK</sequence>
<accession>D4Z7M6</accession>
<dbReference type="KEGG" id="sjp:SJA_C2-01320"/>
<evidence type="ECO:0000313" key="3">
    <source>
        <dbReference type="Proteomes" id="UP000007753"/>
    </source>
</evidence>
<name>D4Z7M6_SPHIU</name>
<reference evidence="2 3" key="1">
    <citation type="journal article" date="2010" name="J. Bacteriol.">
        <title>Complete genome sequence of the representative gamma-hexachlorocyclohexane-degrading bacterium Sphingobium japonicum UT26.</title>
        <authorList>
            <person name="Nagata Y."/>
            <person name="Ohtsubo Y."/>
            <person name="Endo R."/>
            <person name="Ichikawa N."/>
            <person name="Ankai A."/>
            <person name="Oguchi A."/>
            <person name="Fukui S."/>
            <person name="Fujita N."/>
            <person name="Tsuda M."/>
        </authorList>
    </citation>
    <scope>NUCLEOTIDE SEQUENCE [LARGE SCALE GENOMIC DNA]</scope>
    <source>
        <strain evidence="3">DSM 16413 / CCM 7287 / MTCC 6362 / UT26 / NBRC 101211 / UT26S</strain>
    </source>
</reference>
<evidence type="ECO:0000256" key="1">
    <source>
        <dbReference type="SAM" id="MobiDB-lite"/>
    </source>
</evidence>
<dbReference type="STRING" id="452662.SJA_C2-01320"/>
<evidence type="ECO:0000313" key="2">
    <source>
        <dbReference type="EMBL" id="BAI98495.1"/>
    </source>
</evidence>